<evidence type="ECO:0000256" key="6">
    <source>
        <dbReference type="ARBA" id="ARBA00023136"/>
    </source>
</evidence>
<accession>A0ABS4VLZ7</accession>
<dbReference type="SUPFAM" id="SSF103473">
    <property type="entry name" value="MFS general substrate transporter"/>
    <property type="match status" value="1"/>
</dbReference>
<evidence type="ECO:0000313" key="10">
    <source>
        <dbReference type="Proteomes" id="UP001519295"/>
    </source>
</evidence>
<feature type="domain" description="Major facilitator superfamily (MFS) profile" evidence="8">
    <location>
        <begin position="23"/>
        <end position="506"/>
    </location>
</feature>
<dbReference type="InterPro" id="IPR011701">
    <property type="entry name" value="MFS"/>
</dbReference>
<feature type="transmembrane region" description="Helical" evidence="7">
    <location>
        <begin position="58"/>
        <end position="77"/>
    </location>
</feature>
<reference evidence="9 10" key="1">
    <citation type="submission" date="2021-03" db="EMBL/GenBank/DDBJ databases">
        <title>Sequencing the genomes of 1000 actinobacteria strains.</title>
        <authorList>
            <person name="Klenk H.-P."/>
        </authorList>
    </citation>
    <scope>NUCLEOTIDE SEQUENCE [LARGE SCALE GENOMIC DNA]</scope>
    <source>
        <strain evidence="9 10">DSM 45256</strain>
    </source>
</reference>
<keyword evidence="3" id="KW-1003">Cell membrane</keyword>
<keyword evidence="10" id="KW-1185">Reference proteome</keyword>
<feature type="transmembrane region" description="Helical" evidence="7">
    <location>
        <begin position="346"/>
        <end position="364"/>
    </location>
</feature>
<feature type="transmembrane region" description="Helical" evidence="7">
    <location>
        <begin position="211"/>
        <end position="232"/>
    </location>
</feature>
<evidence type="ECO:0000256" key="3">
    <source>
        <dbReference type="ARBA" id="ARBA00022475"/>
    </source>
</evidence>
<evidence type="ECO:0000256" key="1">
    <source>
        <dbReference type="ARBA" id="ARBA00004651"/>
    </source>
</evidence>
<dbReference type="Pfam" id="PF07690">
    <property type="entry name" value="MFS_1"/>
    <property type="match status" value="1"/>
</dbReference>
<gene>
    <name evidence="9" type="ORF">JOF36_000628</name>
</gene>
<dbReference type="PRINTS" id="PR01036">
    <property type="entry name" value="TCRTETB"/>
</dbReference>
<name>A0ABS4VLZ7_9PSEU</name>
<dbReference type="RefSeq" id="WP_210024917.1">
    <property type="nucleotide sequence ID" value="NZ_JAGINU010000001.1"/>
</dbReference>
<keyword evidence="4 7" id="KW-0812">Transmembrane</keyword>
<evidence type="ECO:0000256" key="7">
    <source>
        <dbReference type="SAM" id="Phobius"/>
    </source>
</evidence>
<feature type="transmembrane region" description="Helical" evidence="7">
    <location>
        <begin position="147"/>
        <end position="169"/>
    </location>
</feature>
<sequence length="531" mass="53568">MSRPEDTHRDAAPARPGPRAWLALAVLVIPTLLVSIDNTVLGVALPELSAALQPDASTLLWVVDVYPLVLAGLLVTMGTLGDRIGRRKLLMIGVAGFGAVSLAAGFATSAGQLVAARALLGVFGAMLMPSTLALLRTVFVDRVHRRLALAIWATGFAAGAALGPIVGGLLLEHFWWGSIFVMSVPVMAVLLVVAPVLLPESRAERPGRPDLAGAVLSLLAMGPLVLGVKLLGSDGPTPAAGLAVLVGTGSAVAFVAHYRRRVRSGLDPLIDLELFARPVLRYSALANATTMFGLTGLLFFSAQYLQLVLGYPPLQVGLLLLPSFLVTIVAGLAAARLARRFPLHQLVATGLALVLAGFVTSLFLRADSAVVLLVTAAVLIGAGIGLSETITNDAILAAAPPQKAGAASAVSETAYETGAVLGTALVGGVLSAVYRAGVELPGGAPASAGETLGGAVAASGTLAPGPAEALLASARESFVAGMDVAAGAAAAVVAAVLVAAGLGLRRAHREVLAAGAAAVVRDHPTAPAPGR</sequence>
<protein>
    <submittedName>
        <fullName evidence="9">DHA2 family multidrug resistance protein-like MFS transporter</fullName>
    </submittedName>
</protein>
<feature type="transmembrane region" description="Helical" evidence="7">
    <location>
        <begin position="89"/>
        <end position="108"/>
    </location>
</feature>
<dbReference type="PANTHER" id="PTHR42718">
    <property type="entry name" value="MAJOR FACILITATOR SUPERFAMILY MULTIDRUG TRANSPORTER MFSC"/>
    <property type="match status" value="1"/>
</dbReference>
<evidence type="ECO:0000256" key="2">
    <source>
        <dbReference type="ARBA" id="ARBA00022448"/>
    </source>
</evidence>
<evidence type="ECO:0000256" key="4">
    <source>
        <dbReference type="ARBA" id="ARBA00022692"/>
    </source>
</evidence>
<dbReference type="InterPro" id="IPR036259">
    <property type="entry name" value="MFS_trans_sf"/>
</dbReference>
<feature type="transmembrane region" description="Helical" evidence="7">
    <location>
        <begin position="314"/>
        <end position="334"/>
    </location>
</feature>
<feature type="transmembrane region" description="Helical" evidence="7">
    <location>
        <begin position="238"/>
        <end position="258"/>
    </location>
</feature>
<evidence type="ECO:0000259" key="8">
    <source>
        <dbReference type="PROSITE" id="PS50850"/>
    </source>
</evidence>
<keyword evidence="2" id="KW-0813">Transport</keyword>
<feature type="transmembrane region" description="Helical" evidence="7">
    <location>
        <begin position="114"/>
        <end position="135"/>
    </location>
</feature>
<keyword evidence="6 7" id="KW-0472">Membrane</keyword>
<feature type="transmembrane region" description="Helical" evidence="7">
    <location>
        <begin position="175"/>
        <end position="199"/>
    </location>
</feature>
<dbReference type="PANTHER" id="PTHR42718:SF47">
    <property type="entry name" value="METHYL VIOLOGEN RESISTANCE PROTEIN SMVA"/>
    <property type="match status" value="1"/>
</dbReference>
<feature type="transmembrane region" description="Helical" evidence="7">
    <location>
        <begin position="484"/>
        <end position="504"/>
    </location>
</feature>
<feature type="transmembrane region" description="Helical" evidence="7">
    <location>
        <begin position="370"/>
        <end position="387"/>
    </location>
</feature>
<dbReference type="CDD" id="cd17321">
    <property type="entry name" value="MFS_MMR_MDR_like"/>
    <property type="match status" value="1"/>
</dbReference>
<keyword evidence="5 7" id="KW-1133">Transmembrane helix</keyword>
<dbReference type="PROSITE" id="PS50850">
    <property type="entry name" value="MFS"/>
    <property type="match status" value="1"/>
</dbReference>
<evidence type="ECO:0000256" key="5">
    <source>
        <dbReference type="ARBA" id="ARBA00022989"/>
    </source>
</evidence>
<organism evidence="9 10">
    <name type="scientific">Pseudonocardia parietis</name>
    <dbReference type="NCBI Taxonomy" id="570936"/>
    <lineage>
        <taxon>Bacteria</taxon>
        <taxon>Bacillati</taxon>
        <taxon>Actinomycetota</taxon>
        <taxon>Actinomycetes</taxon>
        <taxon>Pseudonocardiales</taxon>
        <taxon>Pseudonocardiaceae</taxon>
        <taxon>Pseudonocardia</taxon>
    </lineage>
</organism>
<dbReference type="Proteomes" id="UP001519295">
    <property type="component" value="Unassembled WGS sequence"/>
</dbReference>
<feature type="transmembrane region" description="Helical" evidence="7">
    <location>
        <begin position="279"/>
        <end position="302"/>
    </location>
</feature>
<dbReference type="Gene3D" id="1.20.1720.10">
    <property type="entry name" value="Multidrug resistance protein D"/>
    <property type="match status" value="1"/>
</dbReference>
<evidence type="ECO:0000313" key="9">
    <source>
        <dbReference type="EMBL" id="MBP2364932.1"/>
    </source>
</evidence>
<feature type="transmembrane region" description="Helical" evidence="7">
    <location>
        <begin position="21"/>
        <end position="46"/>
    </location>
</feature>
<comment type="subcellular location">
    <subcellularLocation>
        <location evidence="1">Cell membrane</location>
        <topology evidence="1">Multi-pass membrane protein</topology>
    </subcellularLocation>
</comment>
<comment type="caution">
    <text evidence="9">The sequence shown here is derived from an EMBL/GenBank/DDBJ whole genome shotgun (WGS) entry which is preliminary data.</text>
</comment>
<dbReference type="InterPro" id="IPR020846">
    <property type="entry name" value="MFS_dom"/>
</dbReference>
<dbReference type="Gene3D" id="1.20.1250.20">
    <property type="entry name" value="MFS general substrate transporter like domains"/>
    <property type="match status" value="1"/>
</dbReference>
<proteinExistence type="predicted"/>
<dbReference type="EMBL" id="JAGINU010000001">
    <property type="protein sequence ID" value="MBP2364932.1"/>
    <property type="molecule type" value="Genomic_DNA"/>
</dbReference>